<name>A0A414I8R7_9FIRM</name>
<accession>A0A414I8R7</accession>
<organism evidence="1 2">
    <name type="scientific">Blautia obeum</name>
    <dbReference type="NCBI Taxonomy" id="40520"/>
    <lineage>
        <taxon>Bacteria</taxon>
        <taxon>Bacillati</taxon>
        <taxon>Bacillota</taxon>
        <taxon>Clostridia</taxon>
        <taxon>Lachnospirales</taxon>
        <taxon>Lachnospiraceae</taxon>
        <taxon>Blautia</taxon>
    </lineage>
</organism>
<reference evidence="1 2" key="1">
    <citation type="submission" date="2018-08" db="EMBL/GenBank/DDBJ databases">
        <title>A genome reference for cultivated species of the human gut microbiota.</title>
        <authorList>
            <person name="Zou Y."/>
            <person name="Xue W."/>
            <person name="Luo G."/>
        </authorList>
    </citation>
    <scope>NUCLEOTIDE SEQUENCE [LARGE SCALE GENOMIC DNA]</scope>
    <source>
        <strain evidence="1 2">AM29-25AC</strain>
    </source>
</reference>
<comment type="caution">
    <text evidence="1">The sequence shown here is derived from an EMBL/GenBank/DDBJ whole genome shotgun (WGS) entry which is preliminary data.</text>
</comment>
<dbReference type="EMBL" id="QSJW01000004">
    <property type="protein sequence ID" value="RHE13144.1"/>
    <property type="molecule type" value="Genomic_DNA"/>
</dbReference>
<dbReference type="RefSeq" id="WP_118045235.1">
    <property type="nucleotide sequence ID" value="NZ_JAQEBC010000016.1"/>
</dbReference>
<sequence>MSKNSLELKDFVNDPTFIENMNRAFSDLRADYELSMDSTCEKINELKSLHVDVKNHLSDLTSWSRNSSGVISGLRGTGKTHLFMLARSALNSTLWDAEKSHNLCIYLNLKRLCLPEQFDSDLFNRIFSVFIYDEVSKQLLQILSGLSEENKLKQFLSMFNTQKRKVKENLEKAILSLYEIKQIAYNGNERFSELSTGSLETESYDHLLDEFSTQLNESLTLTDAGFSFDINASSLEEISERLKTNNTYMQYLNVQSVRNQLNSIISFLKIDSITFYVDEWEKISYNPEIQKHAAFFIDRIIDTPLYFWISVVPYRGYLYNLDNGADLQHQINLDDSLIFEASPTDKVLCMNYFKELINNRLDYYFDNPQINFHLLFNNDANFEKLVLASMGNTRDFGTMLLKCWSEFQSYRNSPLVQGRPFKYISLQMVTSAIKDNGDKKISNLNSNENTLSVWNDILNFCLSKKSSHFAINESQTELECLRKQEFSDLIYHRLLHFRKAHVPTKDGGLTDKLSIYAINYACSYNLHSESKISFITEYKTIHDRVRRYIYHPSAILQKLQIKEGEIFPCSNCGEPINILKMKAAWDNNACPFCGQHIRH</sequence>
<gene>
    <name evidence="1" type="ORF">DW767_07225</name>
</gene>
<protein>
    <submittedName>
        <fullName evidence="1">Uncharacterized protein</fullName>
    </submittedName>
</protein>
<evidence type="ECO:0000313" key="2">
    <source>
        <dbReference type="Proteomes" id="UP000284644"/>
    </source>
</evidence>
<dbReference type="Gene3D" id="3.40.50.300">
    <property type="entry name" value="P-loop containing nucleotide triphosphate hydrolases"/>
    <property type="match status" value="1"/>
</dbReference>
<evidence type="ECO:0000313" key="1">
    <source>
        <dbReference type="EMBL" id="RHE13144.1"/>
    </source>
</evidence>
<dbReference type="AlphaFoldDB" id="A0A414I8R7"/>
<dbReference type="InterPro" id="IPR027417">
    <property type="entry name" value="P-loop_NTPase"/>
</dbReference>
<proteinExistence type="predicted"/>
<dbReference type="Proteomes" id="UP000284644">
    <property type="component" value="Unassembled WGS sequence"/>
</dbReference>